<sequence>MTMPIDIISRAMKDIGALASGETPTPEEAQDAFDMLNDLIDQWSNEDMMVFNVSEIIFPVVAGQVQYTIGPYHTTANFVGAQFTGSITGNLLTVTNVLSGAVVQGQTLSGTGITEGTKILQAGTGAGGNVNYAGTYLLNVTYPSPVASTTIQAYYQKPLGIESAYVRINTTSNGQPIVNGGLDYPIAILALDDYNMIGLKTLNGPWPKALYFNPNEDSGNLFLWPNPAQGEVHMFAQTIFRTYASINDDVTLPQGYSMALRWCLAERLMPMFGKSSSTQIAMITAYAAQAKATLKRTNMKPMQTARYNDALLSSRQKDAGWILTGGFFR</sequence>
<proteinExistence type="predicted"/>
<dbReference type="InterPro" id="IPR038258">
    <property type="entry name" value="Gp4_sf"/>
</dbReference>
<reference evidence="1" key="1">
    <citation type="submission" date="2020-04" db="EMBL/GenBank/DDBJ databases">
        <authorList>
            <person name="Chiriac C."/>
            <person name="Salcher M."/>
            <person name="Ghai R."/>
            <person name="Kavagutti S V."/>
        </authorList>
    </citation>
    <scope>NUCLEOTIDE SEQUENCE</scope>
</reference>
<gene>
    <name evidence="1" type="ORF">UFOVP96_8</name>
</gene>
<dbReference type="EMBL" id="LR796215">
    <property type="protein sequence ID" value="CAB4127803.1"/>
    <property type="molecule type" value="Genomic_DNA"/>
</dbReference>
<evidence type="ECO:0000313" key="1">
    <source>
        <dbReference type="EMBL" id="CAB4127803.1"/>
    </source>
</evidence>
<protein>
    <submittedName>
        <fullName evidence="1">Uncharacterized protein</fullName>
    </submittedName>
</protein>
<accession>A0A6J5L3J7</accession>
<dbReference type="Gene3D" id="1.10.3230.20">
    <property type="entry name" value="P22 tail accessory factor (Gp4)"/>
    <property type="match status" value="2"/>
</dbReference>
<organism evidence="1">
    <name type="scientific">uncultured Caudovirales phage</name>
    <dbReference type="NCBI Taxonomy" id="2100421"/>
    <lineage>
        <taxon>Viruses</taxon>
        <taxon>Duplodnaviria</taxon>
        <taxon>Heunggongvirae</taxon>
        <taxon>Uroviricota</taxon>
        <taxon>Caudoviricetes</taxon>
        <taxon>Peduoviridae</taxon>
        <taxon>Maltschvirus</taxon>
        <taxon>Maltschvirus maltsch</taxon>
    </lineage>
</organism>
<name>A0A6J5L3J7_9CAUD</name>